<feature type="transmembrane region" description="Helical" evidence="2">
    <location>
        <begin position="59"/>
        <end position="81"/>
    </location>
</feature>
<feature type="transmembrane region" description="Helical" evidence="2">
    <location>
        <begin position="611"/>
        <end position="637"/>
    </location>
</feature>
<proteinExistence type="predicted"/>
<name>A0AA88GY02_NAELO</name>
<evidence type="ECO:0000313" key="4">
    <source>
        <dbReference type="Proteomes" id="UP000816034"/>
    </source>
</evidence>
<feature type="region of interest" description="Disordered" evidence="1">
    <location>
        <begin position="1"/>
        <end position="42"/>
    </location>
</feature>
<evidence type="ECO:0000313" key="3">
    <source>
        <dbReference type="EMBL" id="KAG2387739.1"/>
    </source>
</evidence>
<dbReference type="PANTHER" id="PTHR13304:SF0">
    <property type="entry name" value="GLYCOSYLPHOSPHATIDYLINOSITOL ANCHOR ATTACHMENT 1 PROTEIN"/>
    <property type="match status" value="1"/>
</dbReference>
<dbReference type="Proteomes" id="UP000816034">
    <property type="component" value="Unassembled WGS sequence"/>
</dbReference>
<feature type="transmembrane region" description="Helical" evidence="2">
    <location>
        <begin position="483"/>
        <end position="503"/>
    </location>
</feature>
<gene>
    <name evidence="3" type="ORF">C9374_001333</name>
</gene>
<accession>A0AA88GY02</accession>
<feature type="transmembrane region" description="Helical" evidence="2">
    <location>
        <begin position="657"/>
        <end position="677"/>
    </location>
</feature>
<evidence type="ECO:0000256" key="2">
    <source>
        <dbReference type="SAM" id="Phobius"/>
    </source>
</evidence>
<feature type="transmembrane region" description="Helical" evidence="2">
    <location>
        <begin position="523"/>
        <end position="542"/>
    </location>
</feature>
<dbReference type="InterPro" id="IPR007246">
    <property type="entry name" value="Gaa1"/>
</dbReference>
<dbReference type="GeneID" id="68093789"/>
<protein>
    <submittedName>
        <fullName evidence="3">Uncharacterized protein</fullName>
    </submittedName>
</protein>
<dbReference type="EMBL" id="PYSW02000012">
    <property type="protein sequence ID" value="KAG2387739.1"/>
    <property type="molecule type" value="Genomic_DNA"/>
</dbReference>
<evidence type="ECO:0000256" key="1">
    <source>
        <dbReference type="SAM" id="MobiDB-lite"/>
    </source>
</evidence>
<comment type="caution">
    <text evidence="3">The sequence shown here is derived from an EMBL/GenBank/DDBJ whole genome shotgun (WGS) entry which is preliminary data.</text>
</comment>
<dbReference type="GO" id="GO:0042765">
    <property type="term" value="C:GPI-anchor transamidase complex"/>
    <property type="evidence" value="ECO:0007669"/>
    <property type="project" value="InterPro"/>
</dbReference>
<sequence>MTDPNLIITEEEEPNPISSSTNSDTGAPTLVTPTDGNNTPIISPPPTGIRKLFILIGKYFNLISLLLFIGAIGWFMCWPLLSKHVYYSENALSVFFQNPEYNQMDANFGVDIYNQLKVLNRSSDDFREQTYRTIENYLNLEKTPFFNELKRHSFEIERNYINKIVRVKGENLYVTIRPGRGNGKESIVLTVPFSKLESLAFSLSIVKMISRMKWLNHDIILVISDGYDQQWAGEDAFISSAVIPTGRMREAITIDLDSFDFEQVAILTEGVNGELPNLDMVNVITGLLSEGYYNFGSSVLASFFKADPTTSSNVDSVIKKYSQFKKHLPITIYLYQKLLYKLNEALNNAIPRDFIEESVIVMYHWYNQLISIPTGPHGWFRKQLTHAFTITNSIAPSSSMNKSLNQTFYLLGRVIEITIRSLNNLIEQLHQSFFLYYIVSSQHYYGFEHYLPNLLMFVGALTIQFIGNYYLEVATGKVLTHSLIFVSTNYFIGILIYLTPIILRDVSIHLPFISSTGEDFTKYWFSIVVALVMISLLISHSMSSKLYEFFIGARPGHLSWRSVKSLAVAVSTLCVGASMIYSSAICIFLSTFLLTLCTITMTIPESKILRLFQIIAILIMCPFNLLVANVVAKNYYFGISMTSQLESLFLITDLPHNLFYIVFCVIMIPTWVIFLLFSLTKSSHALLITSAKIKVE</sequence>
<dbReference type="GO" id="GO:0016255">
    <property type="term" value="P:attachment of GPI anchor to protein"/>
    <property type="evidence" value="ECO:0007669"/>
    <property type="project" value="TreeGrafter"/>
</dbReference>
<keyword evidence="2" id="KW-0812">Transmembrane</keyword>
<organism evidence="3 4">
    <name type="scientific">Naegleria lovaniensis</name>
    <name type="common">Amoeba</name>
    <dbReference type="NCBI Taxonomy" id="51637"/>
    <lineage>
        <taxon>Eukaryota</taxon>
        <taxon>Discoba</taxon>
        <taxon>Heterolobosea</taxon>
        <taxon>Tetramitia</taxon>
        <taxon>Eutetramitia</taxon>
        <taxon>Vahlkampfiidae</taxon>
        <taxon>Naegleria</taxon>
    </lineage>
</organism>
<dbReference type="Pfam" id="PF04114">
    <property type="entry name" value="Gaa1"/>
    <property type="match status" value="1"/>
</dbReference>
<reference evidence="3 4" key="1">
    <citation type="journal article" date="2018" name="BMC Genomics">
        <title>The genome of Naegleria lovaniensis, the basis for a comparative approach to unravel pathogenicity factors of the human pathogenic amoeba N. fowleri.</title>
        <authorList>
            <person name="Liechti N."/>
            <person name="Schurch N."/>
            <person name="Bruggmann R."/>
            <person name="Wittwer M."/>
        </authorList>
    </citation>
    <scope>NUCLEOTIDE SEQUENCE [LARGE SCALE GENOMIC DNA]</scope>
    <source>
        <strain evidence="3 4">ATCC 30569</strain>
    </source>
</reference>
<dbReference type="RefSeq" id="XP_044551731.1">
    <property type="nucleotide sequence ID" value="XM_044689192.1"/>
</dbReference>
<dbReference type="PANTHER" id="PTHR13304">
    <property type="entry name" value="GLYCOSYLPHOSPHATIDYLINOSITOL ANCHOR ATTACHMENT 1 PROTEIN"/>
    <property type="match status" value="1"/>
</dbReference>
<feature type="transmembrane region" description="Helical" evidence="2">
    <location>
        <begin position="450"/>
        <end position="471"/>
    </location>
</feature>
<feature type="compositionally biased region" description="Polar residues" evidence="1">
    <location>
        <begin position="16"/>
        <end position="41"/>
    </location>
</feature>
<keyword evidence="2" id="KW-1133">Transmembrane helix</keyword>
<keyword evidence="4" id="KW-1185">Reference proteome</keyword>
<keyword evidence="2" id="KW-0472">Membrane</keyword>
<dbReference type="AlphaFoldDB" id="A0AA88GY02"/>